<dbReference type="Proteomes" id="UP001358417">
    <property type="component" value="Unassembled WGS sequence"/>
</dbReference>
<gene>
    <name evidence="5" type="ORF">LTR84_002422</name>
</gene>
<evidence type="ECO:0000313" key="6">
    <source>
        <dbReference type="Proteomes" id="UP001358417"/>
    </source>
</evidence>
<evidence type="ECO:0000256" key="1">
    <source>
        <dbReference type="ARBA" id="ARBA00009042"/>
    </source>
</evidence>
<evidence type="ECO:0000256" key="4">
    <source>
        <dbReference type="SAM" id="Phobius"/>
    </source>
</evidence>
<dbReference type="RefSeq" id="XP_064706257.1">
    <property type="nucleotide sequence ID" value="XM_064846032.1"/>
</dbReference>
<dbReference type="AlphaFoldDB" id="A0AAV9N9R9"/>
<evidence type="ECO:0000313" key="5">
    <source>
        <dbReference type="EMBL" id="KAK5052557.1"/>
    </source>
</evidence>
<sequence>MAHSSDILLNVTSSYHSRYDATLPEHYASQQDQNEWSQFLPSAHQTPDQRKSWPAAHATYVHPNDQNLTGKFNIHAVYADDSVGNRSTRILGLRWQTFFIFLILLVLVVLAAVLGGIFGSRAATSRSTATASPTAAIVVDRGALKFPSLAVTHTGNNTHMFSLRSDNNSIAHYVLAQSTWTVHGALNLSNLPATTTSLTAISWRYSNADEIRLYYIDEDSQIIELTGRCTSATACEWLGRRVIQSSDVSKTAGLTAVHWGNASSADGDQIRLYFGSKKNSLYEQAYSTVLGGWANATLLKATISEGTGLSSVVPIDVDNPLQRVFSIDESGDMGCLVGEEELTSYDVEFSEEYNLTRPSSFASCLHWNTEESDLFVSVKQISESGEVVEAYRGAAETGAYYTKPMSDCPHGDSPGGAIAAVGYLDDVYGTSQMFVYDVGGAVTECWWHDVATDSTTEWKWTSTLIHT</sequence>
<proteinExistence type="inferred from homology"/>
<dbReference type="InterPro" id="IPR012475">
    <property type="entry name" value="Fungal_lectin"/>
</dbReference>
<reference evidence="5 6" key="1">
    <citation type="submission" date="2023-08" db="EMBL/GenBank/DDBJ databases">
        <title>Black Yeasts Isolated from many extreme environments.</title>
        <authorList>
            <person name="Coleine C."/>
            <person name="Stajich J.E."/>
            <person name="Selbmann L."/>
        </authorList>
    </citation>
    <scope>NUCLEOTIDE SEQUENCE [LARGE SCALE GENOMIC DNA]</scope>
    <source>
        <strain evidence="5 6">CCFEE 5792</strain>
    </source>
</reference>
<dbReference type="Pfam" id="PF07938">
    <property type="entry name" value="Fungal_lectin"/>
    <property type="match status" value="1"/>
</dbReference>
<keyword evidence="4" id="KW-0472">Membrane</keyword>
<organism evidence="5 6">
    <name type="scientific">Exophiala bonariae</name>
    <dbReference type="NCBI Taxonomy" id="1690606"/>
    <lineage>
        <taxon>Eukaryota</taxon>
        <taxon>Fungi</taxon>
        <taxon>Dikarya</taxon>
        <taxon>Ascomycota</taxon>
        <taxon>Pezizomycotina</taxon>
        <taxon>Eurotiomycetes</taxon>
        <taxon>Chaetothyriomycetidae</taxon>
        <taxon>Chaetothyriales</taxon>
        <taxon>Herpotrichiellaceae</taxon>
        <taxon>Exophiala</taxon>
    </lineage>
</organism>
<dbReference type="GO" id="GO:0030246">
    <property type="term" value="F:carbohydrate binding"/>
    <property type="evidence" value="ECO:0007669"/>
    <property type="project" value="UniProtKB-KW"/>
</dbReference>
<evidence type="ECO:0000256" key="3">
    <source>
        <dbReference type="ARBA" id="ARBA00022734"/>
    </source>
</evidence>
<comment type="similarity">
    <text evidence="1">Belongs to the fungal fucose-specific lectin family.</text>
</comment>
<comment type="caution">
    <text evidence="5">The sequence shown here is derived from an EMBL/GenBank/DDBJ whole genome shotgun (WGS) entry which is preliminary data.</text>
</comment>
<keyword evidence="3" id="KW-0430">Lectin</keyword>
<keyword evidence="4" id="KW-0812">Transmembrane</keyword>
<protein>
    <recommendedName>
        <fullName evidence="2">Fucose-specific lectin</fullName>
    </recommendedName>
</protein>
<name>A0AAV9N9R9_9EURO</name>
<dbReference type="EMBL" id="JAVRRD010000013">
    <property type="protein sequence ID" value="KAK5052557.1"/>
    <property type="molecule type" value="Genomic_DNA"/>
</dbReference>
<dbReference type="Gene3D" id="2.120.10.70">
    <property type="entry name" value="Fucose-specific lectin"/>
    <property type="match status" value="1"/>
</dbReference>
<evidence type="ECO:0000256" key="2">
    <source>
        <dbReference type="ARBA" id="ARBA00015560"/>
    </source>
</evidence>
<dbReference type="GeneID" id="89970630"/>
<accession>A0AAV9N9R9</accession>
<keyword evidence="6" id="KW-1185">Reference proteome</keyword>
<feature type="transmembrane region" description="Helical" evidence="4">
    <location>
        <begin position="98"/>
        <end position="118"/>
    </location>
</feature>
<dbReference type="SUPFAM" id="SSF89372">
    <property type="entry name" value="Fucose-specific lectin"/>
    <property type="match status" value="1"/>
</dbReference>
<keyword evidence="4" id="KW-1133">Transmembrane helix</keyword>